<keyword evidence="7" id="KW-0963">Cytoplasm</keyword>
<dbReference type="PRINTS" id="PR00481">
    <property type="entry name" value="LAMNOPPTDASE"/>
</dbReference>
<proteinExistence type="inferred from homology"/>
<comment type="catalytic activity">
    <reaction evidence="1 7">
        <text>Release of an N-terminal amino acid, Xaa-|-Yaa-, in which Xaa is preferably Leu, but may be other amino acids including Pro although not Arg or Lys, and Yaa may be Pro. Amino acid amides and methyl esters are also readily hydrolyzed, but rates on arylamides are exceedingly low.</text>
        <dbReference type="EC" id="3.4.11.1"/>
    </reaction>
</comment>
<dbReference type="EMBL" id="MFEG01000041">
    <property type="protein sequence ID" value="OGE74821.1"/>
    <property type="molecule type" value="Genomic_DNA"/>
</dbReference>
<dbReference type="EC" id="3.4.11.10" evidence="7"/>
<dbReference type="PANTHER" id="PTHR11963">
    <property type="entry name" value="LEUCINE AMINOPEPTIDASE-RELATED"/>
    <property type="match status" value="1"/>
</dbReference>
<dbReference type="SUPFAM" id="SSF52949">
    <property type="entry name" value="Macro domain-like"/>
    <property type="match status" value="1"/>
</dbReference>
<dbReference type="InterPro" id="IPR000819">
    <property type="entry name" value="Peptidase_M17_C"/>
</dbReference>
<evidence type="ECO:0000259" key="8">
    <source>
        <dbReference type="PROSITE" id="PS00631"/>
    </source>
</evidence>
<comment type="similarity">
    <text evidence="3 7">Belongs to the peptidase M17 family.</text>
</comment>
<evidence type="ECO:0000256" key="1">
    <source>
        <dbReference type="ARBA" id="ARBA00000135"/>
    </source>
</evidence>
<dbReference type="Pfam" id="PF00883">
    <property type="entry name" value="Peptidase_M17"/>
    <property type="match status" value="1"/>
</dbReference>
<comment type="catalytic activity">
    <reaction evidence="2 7">
        <text>Release of an N-terminal amino acid, preferentially leucine, but not glutamic or aspartic acids.</text>
        <dbReference type="EC" id="3.4.11.10"/>
    </reaction>
</comment>
<feature type="binding site" evidence="7">
    <location>
        <position position="267"/>
    </location>
    <ligand>
        <name>Mn(2+)</name>
        <dbReference type="ChEBI" id="CHEBI:29035"/>
        <label>2</label>
    </ligand>
</feature>
<dbReference type="InterPro" id="IPR023042">
    <property type="entry name" value="Peptidase_M17_leu_NH2_pept"/>
</dbReference>
<evidence type="ECO:0000313" key="9">
    <source>
        <dbReference type="EMBL" id="OGE74821.1"/>
    </source>
</evidence>
<dbReference type="InterPro" id="IPR008283">
    <property type="entry name" value="Peptidase_M17_N"/>
</dbReference>
<comment type="caution">
    <text evidence="9">The sequence shown here is derived from an EMBL/GenBank/DDBJ whole genome shotgun (WGS) entry which is preliminary data.</text>
</comment>
<dbReference type="Pfam" id="PF02789">
    <property type="entry name" value="Peptidase_M17_N"/>
    <property type="match status" value="1"/>
</dbReference>
<dbReference type="EC" id="3.4.11.1" evidence="7"/>
<feature type="active site" evidence="7">
    <location>
        <position position="348"/>
    </location>
</feature>
<dbReference type="AlphaFoldDB" id="A0A1F5NAV2"/>
<dbReference type="GO" id="GO:0030145">
    <property type="term" value="F:manganese ion binding"/>
    <property type="evidence" value="ECO:0007669"/>
    <property type="project" value="UniProtKB-UniRule"/>
</dbReference>
<feature type="domain" description="Cytosol aminopeptidase" evidence="8">
    <location>
        <begin position="342"/>
        <end position="349"/>
    </location>
</feature>
<gene>
    <name evidence="7" type="primary">pepA</name>
    <name evidence="9" type="ORF">A3K06_01730</name>
</gene>
<dbReference type="GO" id="GO:0006508">
    <property type="term" value="P:proteolysis"/>
    <property type="evidence" value="ECO:0007669"/>
    <property type="project" value="UniProtKB-KW"/>
</dbReference>
<protein>
    <recommendedName>
        <fullName evidence="7">Probable cytosol aminopeptidase</fullName>
        <ecNumber evidence="7">3.4.11.1</ecNumber>
    </recommendedName>
    <alternativeName>
        <fullName evidence="7">Leucine aminopeptidase</fullName>
        <shortName evidence="7">LAP</shortName>
        <ecNumber evidence="7">3.4.11.10</ecNumber>
    </alternativeName>
    <alternativeName>
        <fullName evidence="7">Leucyl aminopeptidase</fullName>
    </alternativeName>
</protein>
<dbReference type="CDD" id="cd00433">
    <property type="entry name" value="Peptidase_M17"/>
    <property type="match status" value="1"/>
</dbReference>
<dbReference type="PANTHER" id="PTHR11963:SF23">
    <property type="entry name" value="CYTOSOL AMINOPEPTIDASE"/>
    <property type="match status" value="1"/>
</dbReference>
<sequence>MSIKFKLLTKPQPRNIPLVFFMFEGDDITAYSLFKFLGEEEKEYLKKIKKSVNPREKEVKLFVMPATGRKVLTVGVCKKSGFSASKAVLAARIAVQAAKKEKIKKFAFWAAPMDGAETTRKFYEAVAVNALMANFEFTKYKTPPKEGFGFVEEIQALAAKPDKNIMEGFRRGAIVGEEVNATRELASTPGGDMTPRILAEAARKVSVGTGIKITIFDEKKIKTLKMGGVLGVSRGSDEPPRFIVMEYLKGPKSGKPIVLVGKGVTFDTGGLNLKPEQAIYEMHMDMSGGAAVIHAICAAARLKLKKNIVGLVPAVENMPSGSSYHPGDILRTMSGKTIEVLNTDAEGRIILADALSYAKKYNPELVVDVATLTSGAIAALGQRYTGLFTADKKLEERFRKLGEESGDRVWPLPLSEEYEEEIKGTFGDWANIGKNRYGDASRAAVFLWQWAKEYPWVHLDIAPRMTTIEGEYLAKGAAGAPVRLLTRLLEEF</sequence>
<dbReference type="Gene3D" id="3.40.630.10">
    <property type="entry name" value="Zn peptidases"/>
    <property type="match status" value="1"/>
</dbReference>
<feature type="binding site" evidence="7">
    <location>
        <position position="346"/>
    </location>
    <ligand>
        <name>Mn(2+)</name>
        <dbReference type="ChEBI" id="CHEBI:29035"/>
        <label>1</label>
    </ligand>
</feature>
<dbReference type="InterPro" id="IPR011356">
    <property type="entry name" value="Leucine_aapep/pepB"/>
</dbReference>
<feature type="binding site" evidence="7">
    <location>
        <position position="346"/>
    </location>
    <ligand>
        <name>Mn(2+)</name>
        <dbReference type="ChEBI" id="CHEBI:29035"/>
        <label>2</label>
    </ligand>
</feature>
<dbReference type="PROSITE" id="PS00631">
    <property type="entry name" value="CYTOSOL_AP"/>
    <property type="match status" value="1"/>
</dbReference>
<feature type="binding site" evidence="7">
    <location>
        <position position="267"/>
    </location>
    <ligand>
        <name>Mn(2+)</name>
        <dbReference type="ChEBI" id="CHEBI:29035"/>
        <label>1</label>
    </ligand>
</feature>
<evidence type="ECO:0000256" key="2">
    <source>
        <dbReference type="ARBA" id="ARBA00000967"/>
    </source>
</evidence>
<dbReference type="Gene3D" id="3.40.220.10">
    <property type="entry name" value="Leucine Aminopeptidase, subunit E, domain 1"/>
    <property type="match status" value="1"/>
</dbReference>
<feature type="binding site" evidence="7">
    <location>
        <position position="262"/>
    </location>
    <ligand>
        <name>Mn(2+)</name>
        <dbReference type="ChEBI" id="CHEBI:29035"/>
        <label>2</label>
    </ligand>
</feature>
<evidence type="ECO:0000256" key="7">
    <source>
        <dbReference type="HAMAP-Rule" id="MF_00181"/>
    </source>
</evidence>
<comment type="subcellular location">
    <subcellularLocation>
        <location evidence="7">Cytoplasm</location>
    </subcellularLocation>
</comment>
<organism evidence="9 10">
    <name type="scientific">Candidatus Doudnabacteria bacterium RIFCSPHIGHO2_01_52_17</name>
    <dbReference type="NCBI Taxonomy" id="1817820"/>
    <lineage>
        <taxon>Bacteria</taxon>
        <taxon>Candidatus Doudnaibacteriota</taxon>
    </lineage>
</organism>
<feature type="binding site" evidence="7">
    <location>
        <position position="285"/>
    </location>
    <ligand>
        <name>Mn(2+)</name>
        <dbReference type="ChEBI" id="CHEBI:29035"/>
        <label>2</label>
    </ligand>
</feature>
<evidence type="ECO:0000256" key="3">
    <source>
        <dbReference type="ARBA" id="ARBA00009528"/>
    </source>
</evidence>
<keyword evidence="6 7" id="KW-0378">Hydrolase</keyword>
<dbReference type="SUPFAM" id="SSF53187">
    <property type="entry name" value="Zn-dependent exopeptidases"/>
    <property type="match status" value="1"/>
</dbReference>
<keyword evidence="5 7" id="KW-0645">Protease</keyword>
<comment type="cofactor">
    <cofactor evidence="7">
        <name>Mn(2+)</name>
        <dbReference type="ChEBI" id="CHEBI:29035"/>
    </cofactor>
    <text evidence="7">Binds 2 manganese ions per subunit.</text>
</comment>
<keyword evidence="7" id="KW-0464">Manganese</keyword>
<evidence type="ECO:0000256" key="5">
    <source>
        <dbReference type="ARBA" id="ARBA00022670"/>
    </source>
</evidence>
<keyword evidence="4 7" id="KW-0031">Aminopeptidase</keyword>
<name>A0A1F5NAV2_9BACT</name>
<comment type="function">
    <text evidence="7">Presumably involved in the processing and regular turnover of intracellular proteins. Catalyzes the removal of unsubstituted N-terminal amino acids from various peptides.</text>
</comment>
<feature type="binding site" evidence="7">
    <location>
        <position position="344"/>
    </location>
    <ligand>
        <name>Mn(2+)</name>
        <dbReference type="ChEBI" id="CHEBI:29035"/>
        <label>1</label>
    </ligand>
</feature>
<evidence type="ECO:0000256" key="6">
    <source>
        <dbReference type="ARBA" id="ARBA00022801"/>
    </source>
</evidence>
<keyword evidence="7" id="KW-0479">Metal-binding</keyword>
<reference evidence="9 10" key="1">
    <citation type="journal article" date="2016" name="Nat. Commun.">
        <title>Thousands of microbial genomes shed light on interconnected biogeochemical processes in an aquifer system.</title>
        <authorList>
            <person name="Anantharaman K."/>
            <person name="Brown C.T."/>
            <person name="Hug L.A."/>
            <person name="Sharon I."/>
            <person name="Castelle C.J."/>
            <person name="Probst A.J."/>
            <person name="Thomas B.C."/>
            <person name="Singh A."/>
            <person name="Wilkins M.J."/>
            <person name="Karaoz U."/>
            <person name="Brodie E.L."/>
            <person name="Williams K.H."/>
            <person name="Hubbard S.S."/>
            <person name="Banfield J.F."/>
        </authorList>
    </citation>
    <scope>NUCLEOTIDE SEQUENCE [LARGE SCALE GENOMIC DNA]</scope>
</reference>
<dbReference type="HAMAP" id="MF_00181">
    <property type="entry name" value="Cytosol_peptidase_M17"/>
    <property type="match status" value="1"/>
</dbReference>
<dbReference type="InterPro" id="IPR043472">
    <property type="entry name" value="Macro_dom-like"/>
</dbReference>
<feature type="active site" evidence="7">
    <location>
        <position position="274"/>
    </location>
</feature>
<accession>A0A1F5NAV2</accession>
<evidence type="ECO:0000313" key="10">
    <source>
        <dbReference type="Proteomes" id="UP000176547"/>
    </source>
</evidence>
<evidence type="ECO:0000256" key="4">
    <source>
        <dbReference type="ARBA" id="ARBA00022438"/>
    </source>
</evidence>
<dbReference type="Proteomes" id="UP000176547">
    <property type="component" value="Unassembled WGS sequence"/>
</dbReference>
<dbReference type="GO" id="GO:0005737">
    <property type="term" value="C:cytoplasm"/>
    <property type="evidence" value="ECO:0007669"/>
    <property type="project" value="UniProtKB-SubCell"/>
</dbReference>
<dbReference type="GO" id="GO:0070006">
    <property type="term" value="F:metalloaminopeptidase activity"/>
    <property type="evidence" value="ECO:0007669"/>
    <property type="project" value="InterPro"/>
</dbReference>